<feature type="region of interest" description="Disordered" evidence="2">
    <location>
        <begin position="339"/>
        <end position="363"/>
    </location>
</feature>
<feature type="compositionally biased region" description="Low complexity" evidence="2">
    <location>
        <begin position="349"/>
        <end position="360"/>
    </location>
</feature>
<dbReference type="SUPFAM" id="SSF52540">
    <property type="entry name" value="P-loop containing nucleoside triphosphate hydrolases"/>
    <property type="match status" value="1"/>
</dbReference>
<organism evidence="3 4">
    <name type="scientific">Streptomyces antnestii</name>
    <dbReference type="NCBI Taxonomy" id="2494256"/>
    <lineage>
        <taxon>Bacteria</taxon>
        <taxon>Bacillati</taxon>
        <taxon>Actinomycetota</taxon>
        <taxon>Actinomycetes</taxon>
        <taxon>Kitasatosporales</taxon>
        <taxon>Streptomycetaceae</taxon>
        <taxon>Streptomyces</taxon>
    </lineage>
</organism>
<evidence type="ECO:0000313" key="4">
    <source>
        <dbReference type="Proteomes" id="UP000283128"/>
    </source>
</evidence>
<keyword evidence="1" id="KW-0175">Coiled coil</keyword>
<keyword evidence="4" id="KW-1185">Reference proteome</keyword>
<evidence type="ECO:0000256" key="2">
    <source>
        <dbReference type="SAM" id="MobiDB-lite"/>
    </source>
</evidence>
<reference evidence="3 4" key="1">
    <citation type="submission" date="2019-01" db="EMBL/GenBank/DDBJ databases">
        <title>Genome sequences of Streptomyces and Rhizobium isolates collected from root and soil.</title>
        <authorList>
            <person name="Chhettri S."/>
            <person name="Sevigny J.L."/>
            <person name="Sen A."/>
            <person name="Ennis N."/>
            <person name="Tisa L."/>
        </authorList>
    </citation>
    <scope>NUCLEOTIDE SEQUENCE [LARGE SCALE GENOMIC DNA]</scope>
    <source>
        <strain evidence="3 4">San01</strain>
    </source>
</reference>
<comment type="caution">
    <text evidence="3">The sequence shown here is derived from an EMBL/GenBank/DDBJ whole genome shotgun (WGS) entry which is preliminary data.</text>
</comment>
<dbReference type="EMBL" id="RZYA01000014">
    <property type="protein sequence ID" value="RVU20807.1"/>
    <property type="molecule type" value="Genomic_DNA"/>
</dbReference>
<sequence length="607" mass="65562">MHRLVGGETLTTNRRQQDAGERAALEIWRTGSREQALNLLADRGRVHATDSADDASRGMLTAWNETRSRWGDACDVVDNLVVLAARNHDAALLNTGAQSLRRAAGELGREHRYALPGGGHLTLAVGDIVRVRANDYRSRRGAGPDVLNGYRAVVTDISDDHQVQIAWRRKDPDGTTGFGQAWLSVGDFTGGALSLGYAMTIAASQGLTTDTALVYGLGANAYALYPGITRARTANHLWLPTEALEDAETRAQLGEPRDDAEALDRALQAYATLLRQDRADTMVSDQLRAAPEPVAVPRPAEGEVAFPAWTDRQARPYGALSTAQLEARRLATTLRAAATTEHAADEQTRQAQEAAAAAAENPSAGQRTAQAAAAVLAVADQLAEQAQREADIAGGAATTAEQAKDIKEKIETASGRGRIALRLAGTSRAEQHSLLIQYARQLTDASEEQQRAERAATQARRQAWQTLHSSPYAESLRAHGGLGEAPDDVTVMRHQFAAMRAHLPVLAAQVDTARAEAAQQARTEALELRARASDLRTAADQLKAEQQLRQKIIAQAPQRHLADEAARDAALLRRQRQRAPQPRAEAEPILYSSFTRQPPTRATGLFS</sequence>
<gene>
    <name evidence="3" type="ORF">EOT10_25960</name>
</gene>
<dbReference type="Gene3D" id="3.40.50.300">
    <property type="entry name" value="P-loop containing nucleotide triphosphate hydrolases"/>
    <property type="match status" value="1"/>
</dbReference>
<dbReference type="CDD" id="cd18809">
    <property type="entry name" value="SF1_C_RecD"/>
    <property type="match status" value="1"/>
</dbReference>
<name>A0A3S2VE60_9ACTN</name>
<protein>
    <submittedName>
        <fullName evidence="3">Uncharacterized protein</fullName>
    </submittedName>
</protein>
<dbReference type="RefSeq" id="WP_127830762.1">
    <property type="nucleotide sequence ID" value="NZ_RZYA01000014.1"/>
</dbReference>
<dbReference type="InterPro" id="IPR027417">
    <property type="entry name" value="P-loop_NTPase"/>
</dbReference>
<dbReference type="AlphaFoldDB" id="A0A3S2VE60"/>
<feature type="coiled-coil region" evidence="1">
    <location>
        <begin position="435"/>
        <end position="462"/>
    </location>
</feature>
<feature type="coiled-coil region" evidence="1">
    <location>
        <begin position="518"/>
        <end position="545"/>
    </location>
</feature>
<dbReference type="OrthoDB" id="4524286at2"/>
<dbReference type="Proteomes" id="UP000283128">
    <property type="component" value="Unassembled WGS sequence"/>
</dbReference>
<feature type="compositionally biased region" description="Polar residues" evidence="2">
    <location>
        <begin position="592"/>
        <end position="607"/>
    </location>
</feature>
<evidence type="ECO:0000313" key="3">
    <source>
        <dbReference type="EMBL" id="RVU20807.1"/>
    </source>
</evidence>
<proteinExistence type="predicted"/>
<accession>A0A3S2VE60</accession>
<evidence type="ECO:0000256" key="1">
    <source>
        <dbReference type="SAM" id="Coils"/>
    </source>
</evidence>
<feature type="region of interest" description="Disordered" evidence="2">
    <location>
        <begin position="573"/>
        <end position="607"/>
    </location>
</feature>